<dbReference type="Pfam" id="PF13193">
    <property type="entry name" value="AMP-binding_C"/>
    <property type="match status" value="1"/>
</dbReference>
<gene>
    <name evidence="6" type="ORF">HDE69_005384</name>
</gene>
<dbReference type="Gene3D" id="3.30.300.30">
    <property type="match status" value="1"/>
</dbReference>
<dbReference type="PROSITE" id="PS00012">
    <property type="entry name" value="PHOSPHOPANTETHEINE"/>
    <property type="match status" value="1"/>
</dbReference>
<dbReference type="InterPro" id="IPR045851">
    <property type="entry name" value="AMP-bd_C_sf"/>
</dbReference>
<dbReference type="FunFam" id="1.10.1200.10:FF:000005">
    <property type="entry name" value="Nonribosomal peptide synthetase 1"/>
    <property type="match status" value="1"/>
</dbReference>
<sequence length="221" mass="25058">TGDLGRWLPDGNIEFTGRKDDQVKIRGYRIELGEIENVLFGHQEIESAVVLARQDMTGEKNLVAYIVPKQKIEPLDVRDYLIRILPAYMVPLHYIILDSLPLTANGKIDKKLLPDPGSDGLSSKVDYVAPRNETEEKLILIWQDLLGREVVGVRDSFFDIGGHSLKVTQLISRINISFGVRLNIQSVFKEPTIESIADHIVFILDQNEQRQTRDGLIEIEI</sequence>
<dbReference type="InterPro" id="IPR009081">
    <property type="entry name" value="PP-bd_ACP"/>
</dbReference>
<dbReference type="GO" id="GO:0044550">
    <property type="term" value="P:secondary metabolite biosynthetic process"/>
    <property type="evidence" value="ECO:0007669"/>
    <property type="project" value="UniProtKB-ARBA"/>
</dbReference>
<keyword evidence="4" id="KW-0597">Phosphoprotein</keyword>
<evidence type="ECO:0000256" key="4">
    <source>
        <dbReference type="ARBA" id="ARBA00022553"/>
    </source>
</evidence>
<dbReference type="SUPFAM" id="SSF56801">
    <property type="entry name" value="Acetyl-CoA synthetase-like"/>
    <property type="match status" value="1"/>
</dbReference>
<dbReference type="PANTHER" id="PTHR44845">
    <property type="entry name" value="CARRIER DOMAIN-CONTAINING PROTEIN"/>
    <property type="match status" value="1"/>
</dbReference>
<dbReference type="InterPro" id="IPR036736">
    <property type="entry name" value="ACP-like_sf"/>
</dbReference>
<dbReference type="GO" id="GO:0031177">
    <property type="term" value="F:phosphopantetheine binding"/>
    <property type="evidence" value="ECO:0007669"/>
    <property type="project" value="InterPro"/>
</dbReference>
<dbReference type="InterPro" id="IPR042099">
    <property type="entry name" value="ANL_N_sf"/>
</dbReference>
<dbReference type="AlphaFoldDB" id="A0A7W8YZB1"/>
<keyword evidence="3" id="KW-0596">Phosphopantetheine</keyword>
<protein>
    <submittedName>
        <fullName evidence="6">Acyl carrier protein</fullName>
    </submittedName>
</protein>
<evidence type="ECO:0000259" key="5">
    <source>
        <dbReference type="PROSITE" id="PS50075"/>
    </source>
</evidence>
<evidence type="ECO:0000313" key="7">
    <source>
        <dbReference type="Proteomes" id="UP000537718"/>
    </source>
</evidence>
<dbReference type="SUPFAM" id="SSF47336">
    <property type="entry name" value="ACP-like"/>
    <property type="match status" value="1"/>
</dbReference>
<accession>A0A7W8YZB1</accession>
<evidence type="ECO:0000256" key="3">
    <source>
        <dbReference type="ARBA" id="ARBA00022450"/>
    </source>
</evidence>
<dbReference type="Gene3D" id="3.40.50.12780">
    <property type="entry name" value="N-terminal domain of ligase-like"/>
    <property type="match status" value="1"/>
</dbReference>
<dbReference type="InterPro" id="IPR025110">
    <property type="entry name" value="AMP-bd_C"/>
</dbReference>
<dbReference type="PROSITE" id="PS50075">
    <property type="entry name" value="CARRIER"/>
    <property type="match status" value="1"/>
</dbReference>
<feature type="non-terminal residue" evidence="6">
    <location>
        <position position="1"/>
    </location>
</feature>
<dbReference type="EMBL" id="JACHCF010000028">
    <property type="protein sequence ID" value="MBB5624283.1"/>
    <property type="molecule type" value="Genomic_DNA"/>
</dbReference>
<dbReference type="FunFam" id="3.30.300.30:FF:000010">
    <property type="entry name" value="Enterobactin synthetase component F"/>
    <property type="match status" value="1"/>
</dbReference>
<comment type="cofactor">
    <cofactor evidence="1">
        <name>pantetheine 4'-phosphate</name>
        <dbReference type="ChEBI" id="CHEBI:47942"/>
    </cofactor>
</comment>
<dbReference type="InterPro" id="IPR006162">
    <property type="entry name" value="Ppantetheine_attach_site"/>
</dbReference>
<dbReference type="PANTHER" id="PTHR44845:SF6">
    <property type="entry name" value="BETA-ALANINE-ACTIVATING ENZYME"/>
    <property type="match status" value="1"/>
</dbReference>
<comment type="similarity">
    <text evidence="2">Belongs to the ATP-dependent AMP-binding enzyme family.</text>
</comment>
<evidence type="ECO:0000256" key="1">
    <source>
        <dbReference type="ARBA" id="ARBA00001957"/>
    </source>
</evidence>
<dbReference type="Proteomes" id="UP000537718">
    <property type="component" value="Unassembled WGS sequence"/>
</dbReference>
<feature type="domain" description="Carrier" evidence="5">
    <location>
        <begin position="129"/>
        <end position="204"/>
    </location>
</feature>
<dbReference type="SMART" id="SM00823">
    <property type="entry name" value="PKS_PP"/>
    <property type="match status" value="1"/>
</dbReference>
<proteinExistence type="inferred from homology"/>
<evidence type="ECO:0000313" key="6">
    <source>
        <dbReference type="EMBL" id="MBB5624283.1"/>
    </source>
</evidence>
<dbReference type="Pfam" id="PF00550">
    <property type="entry name" value="PP-binding"/>
    <property type="match status" value="1"/>
</dbReference>
<reference evidence="6 7" key="1">
    <citation type="submission" date="2020-08" db="EMBL/GenBank/DDBJ databases">
        <title>Genomic Encyclopedia of Type Strains, Phase IV (KMG-V): Genome sequencing to study the core and pangenomes of soil and plant-associated prokaryotes.</title>
        <authorList>
            <person name="Whitman W."/>
        </authorList>
    </citation>
    <scope>NUCLEOTIDE SEQUENCE [LARGE SCALE GENOMIC DNA]</scope>
    <source>
        <strain evidence="6 7">MP7CTX6</strain>
    </source>
</reference>
<organism evidence="6 7">
    <name type="scientific">Pedobacter cryoconitis</name>
    <dbReference type="NCBI Taxonomy" id="188932"/>
    <lineage>
        <taxon>Bacteria</taxon>
        <taxon>Pseudomonadati</taxon>
        <taxon>Bacteroidota</taxon>
        <taxon>Sphingobacteriia</taxon>
        <taxon>Sphingobacteriales</taxon>
        <taxon>Sphingobacteriaceae</taxon>
        <taxon>Pedobacter</taxon>
    </lineage>
</organism>
<dbReference type="InterPro" id="IPR020806">
    <property type="entry name" value="PKS_PP-bd"/>
</dbReference>
<dbReference type="Gene3D" id="1.10.1200.10">
    <property type="entry name" value="ACP-like"/>
    <property type="match status" value="1"/>
</dbReference>
<name>A0A7W8YZB1_9SPHI</name>
<evidence type="ECO:0000256" key="2">
    <source>
        <dbReference type="ARBA" id="ARBA00006432"/>
    </source>
</evidence>
<dbReference type="RefSeq" id="WP_183870323.1">
    <property type="nucleotide sequence ID" value="NZ_JACHCF010000028.1"/>
</dbReference>
<comment type="caution">
    <text evidence="6">The sequence shown here is derived from an EMBL/GenBank/DDBJ whole genome shotgun (WGS) entry which is preliminary data.</text>
</comment>